<evidence type="ECO:0000313" key="4">
    <source>
        <dbReference type="Proteomes" id="UP000076962"/>
    </source>
</evidence>
<feature type="non-terminal residue" evidence="3">
    <location>
        <position position="74"/>
    </location>
</feature>
<dbReference type="GO" id="GO:0004197">
    <property type="term" value="F:cysteine-type endopeptidase activity"/>
    <property type="evidence" value="ECO:0007669"/>
    <property type="project" value="InterPro"/>
</dbReference>
<feature type="signal peptide" evidence="1">
    <location>
        <begin position="1"/>
        <end position="27"/>
    </location>
</feature>
<dbReference type="AlphaFoldDB" id="A0A176RU10"/>
<dbReference type="InterPro" id="IPR011600">
    <property type="entry name" value="Pept_C14_caspase"/>
</dbReference>
<reference evidence="3 4" key="1">
    <citation type="submission" date="2016-05" db="EMBL/GenBank/DDBJ databases">
        <title>Single-cell genome of chain-forming Candidatus Thiomargarita nelsonii and comparison to other large sulfur-oxidizing bacteria.</title>
        <authorList>
            <person name="Winkel M."/>
            <person name="Salman V."/>
            <person name="Woyke T."/>
            <person name="Schulz-Vogt H."/>
            <person name="Richter M."/>
            <person name="Flood B."/>
            <person name="Bailey J."/>
            <person name="Amann R."/>
            <person name="Mussmann M."/>
        </authorList>
    </citation>
    <scope>NUCLEOTIDE SEQUENCE [LARGE SCALE GENOMIC DNA]</scope>
    <source>
        <strain evidence="3 4">THI036</strain>
    </source>
</reference>
<protein>
    <submittedName>
        <fullName evidence="3">Secreted protein</fullName>
    </submittedName>
</protein>
<feature type="chain" id="PRO_5008048919" evidence="1">
    <location>
        <begin position="28"/>
        <end position="74"/>
    </location>
</feature>
<dbReference type="SUPFAM" id="SSF52129">
    <property type="entry name" value="Caspase-like"/>
    <property type="match status" value="1"/>
</dbReference>
<sequence length="74" mass="8120">MTLRTCLLPKLLLAASVLLIISPCAWAERGTVLFPKKTDAYHPEKRVALVIGNSNYQEKPLPNAVNDAKDMAQA</sequence>
<dbReference type="Pfam" id="PF00656">
    <property type="entry name" value="Peptidase_C14"/>
    <property type="match status" value="1"/>
</dbReference>
<dbReference type="Proteomes" id="UP000076962">
    <property type="component" value="Unassembled WGS sequence"/>
</dbReference>
<evidence type="ECO:0000259" key="2">
    <source>
        <dbReference type="Pfam" id="PF00656"/>
    </source>
</evidence>
<evidence type="ECO:0000256" key="1">
    <source>
        <dbReference type="SAM" id="SignalP"/>
    </source>
</evidence>
<dbReference type="EMBL" id="LUTY01002880">
    <property type="protein sequence ID" value="OAD19252.1"/>
    <property type="molecule type" value="Genomic_DNA"/>
</dbReference>
<evidence type="ECO:0000313" key="3">
    <source>
        <dbReference type="EMBL" id="OAD19252.1"/>
    </source>
</evidence>
<proteinExistence type="predicted"/>
<keyword evidence="4" id="KW-1185">Reference proteome</keyword>
<keyword evidence="1" id="KW-0732">Signal</keyword>
<dbReference type="Gene3D" id="3.40.50.1460">
    <property type="match status" value="1"/>
</dbReference>
<dbReference type="GO" id="GO:0006508">
    <property type="term" value="P:proteolysis"/>
    <property type="evidence" value="ECO:0007669"/>
    <property type="project" value="InterPro"/>
</dbReference>
<organism evidence="3 4">
    <name type="scientific">Candidatus Thiomargarita nelsonii</name>
    <dbReference type="NCBI Taxonomy" id="1003181"/>
    <lineage>
        <taxon>Bacteria</taxon>
        <taxon>Pseudomonadati</taxon>
        <taxon>Pseudomonadota</taxon>
        <taxon>Gammaproteobacteria</taxon>
        <taxon>Thiotrichales</taxon>
        <taxon>Thiotrichaceae</taxon>
        <taxon>Thiomargarita</taxon>
    </lineage>
</organism>
<feature type="domain" description="Peptidase C14 caspase" evidence="2">
    <location>
        <begin position="45"/>
        <end position="73"/>
    </location>
</feature>
<comment type="caution">
    <text evidence="3">The sequence shown here is derived from an EMBL/GenBank/DDBJ whole genome shotgun (WGS) entry which is preliminary data.</text>
</comment>
<accession>A0A176RU10</accession>
<dbReference type="InterPro" id="IPR029030">
    <property type="entry name" value="Caspase-like_dom_sf"/>
</dbReference>
<gene>
    <name evidence="3" type="ORF">THIOM_005128</name>
</gene>
<name>A0A176RU10_9GAMM</name>